<dbReference type="PANTHER" id="PTHR36307:SF1">
    <property type="entry name" value="FLAGELLA BASAL BODY P-RING FORMATION PROTEIN FLGA"/>
    <property type="match status" value="1"/>
</dbReference>
<dbReference type="Gene3D" id="2.30.30.760">
    <property type="match status" value="1"/>
</dbReference>
<dbReference type="RefSeq" id="WP_073615082.1">
    <property type="nucleotide sequence ID" value="NZ_FRFE01000020.1"/>
</dbReference>
<dbReference type="InterPro" id="IPR013974">
    <property type="entry name" value="SAF"/>
</dbReference>
<dbReference type="Gene3D" id="3.90.1210.10">
    <property type="entry name" value="Antifreeze-like/N-acetylneuraminic acid synthase C-terminal domain"/>
    <property type="match status" value="1"/>
</dbReference>
<accession>A0A1M7YDP6</accession>
<reference evidence="5 6" key="1">
    <citation type="submission" date="2016-12" db="EMBL/GenBank/DDBJ databases">
        <authorList>
            <person name="Song W.-J."/>
            <person name="Kurnit D.M."/>
        </authorList>
    </citation>
    <scope>NUCLEOTIDE SEQUENCE [LARGE SCALE GENOMIC DNA]</scope>
    <source>
        <strain evidence="5 6">DSM 18488</strain>
    </source>
</reference>
<dbReference type="SMART" id="SM00858">
    <property type="entry name" value="SAF"/>
    <property type="match status" value="1"/>
</dbReference>
<keyword evidence="2" id="KW-0732">Signal</keyword>
<dbReference type="EMBL" id="FRFE01000020">
    <property type="protein sequence ID" value="SHO50752.1"/>
    <property type="molecule type" value="Genomic_DNA"/>
</dbReference>
<dbReference type="GO" id="GO:0044780">
    <property type="term" value="P:bacterial-type flagellum assembly"/>
    <property type="evidence" value="ECO:0007669"/>
    <property type="project" value="InterPro"/>
</dbReference>
<organism evidence="5 6">
    <name type="scientific">Desulfopila aestuarii DSM 18488</name>
    <dbReference type="NCBI Taxonomy" id="1121416"/>
    <lineage>
        <taxon>Bacteria</taxon>
        <taxon>Pseudomonadati</taxon>
        <taxon>Thermodesulfobacteriota</taxon>
        <taxon>Desulfobulbia</taxon>
        <taxon>Desulfobulbales</taxon>
        <taxon>Desulfocapsaceae</taxon>
        <taxon>Desulfopila</taxon>
    </lineage>
</organism>
<comment type="subcellular location">
    <subcellularLocation>
        <location evidence="1">Periplasm</location>
    </subcellularLocation>
</comment>
<dbReference type="InterPro" id="IPR039246">
    <property type="entry name" value="Flagellar_FlgA"/>
</dbReference>
<dbReference type="CDD" id="cd11614">
    <property type="entry name" value="SAF_CpaB_FlgA_like"/>
    <property type="match status" value="1"/>
</dbReference>
<proteinExistence type="predicted"/>
<evidence type="ECO:0000259" key="4">
    <source>
        <dbReference type="SMART" id="SM00858"/>
    </source>
</evidence>
<keyword evidence="5" id="KW-0966">Cell projection</keyword>
<dbReference type="AlphaFoldDB" id="A0A1M7YDP6"/>
<evidence type="ECO:0000313" key="5">
    <source>
        <dbReference type="EMBL" id="SHO50752.1"/>
    </source>
</evidence>
<name>A0A1M7YDP6_9BACT</name>
<dbReference type="PANTHER" id="PTHR36307">
    <property type="entry name" value="FLAGELLA BASAL BODY P-RING FORMATION PROTEIN FLGA"/>
    <property type="match status" value="1"/>
</dbReference>
<dbReference type="STRING" id="1121416.SAMN02745220_03630"/>
<dbReference type="InterPro" id="IPR017585">
    <property type="entry name" value="SAF_FlgA"/>
</dbReference>
<dbReference type="Proteomes" id="UP000184603">
    <property type="component" value="Unassembled WGS sequence"/>
</dbReference>
<dbReference type="NCBIfam" id="TIGR03170">
    <property type="entry name" value="flgA_cterm"/>
    <property type="match status" value="1"/>
</dbReference>
<keyword evidence="5" id="KW-0282">Flagellum</keyword>
<dbReference type="Pfam" id="PF13144">
    <property type="entry name" value="ChapFlgA"/>
    <property type="match status" value="1"/>
</dbReference>
<evidence type="ECO:0000256" key="3">
    <source>
        <dbReference type="ARBA" id="ARBA00022764"/>
    </source>
</evidence>
<protein>
    <submittedName>
        <fullName evidence="5">Flagella basal body P-ring formation protein FlgA</fullName>
    </submittedName>
</protein>
<dbReference type="OrthoDB" id="5387542at2"/>
<keyword evidence="6" id="KW-1185">Reference proteome</keyword>
<dbReference type="GO" id="GO:0042597">
    <property type="term" value="C:periplasmic space"/>
    <property type="evidence" value="ECO:0007669"/>
    <property type="project" value="UniProtKB-SubCell"/>
</dbReference>
<keyword evidence="3" id="KW-0574">Periplasm</keyword>
<gene>
    <name evidence="5" type="ORF">SAMN02745220_03630</name>
</gene>
<evidence type="ECO:0000313" key="6">
    <source>
        <dbReference type="Proteomes" id="UP000184603"/>
    </source>
</evidence>
<keyword evidence="5" id="KW-0969">Cilium</keyword>
<evidence type="ECO:0000256" key="2">
    <source>
        <dbReference type="ARBA" id="ARBA00022729"/>
    </source>
</evidence>
<sequence length="314" mass="33937">MFRISLIILLLAVCADAYGLTVSLNGSAEVAEATVTLGDIATFDEDTDLSRALASQPVGQAPSPGQEITLQASSIIKNLVNGLDQYAPVQWQGATDIKVTRSATVVSSADVLKIIDTFIHENTREFAQAKIRFIPSAQPLPFSLPSGKLTWQVVPSDPQIIGSSRFSVIFSVDGRVRKNMSVRGQLEVLAQIVVLKGDVRKGTILGPQHLAMTVQDISELQDPILNPREVLGKRLLVSLQSGKPLAKHQVEFPPMVKKGELVRIILQRGDLYLTATGIARNNGIANETIRVQNIASKKMIYCRVAAPGVVEVAL</sequence>
<evidence type="ECO:0000256" key="1">
    <source>
        <dbReference type="ARBA" id="ARBA00004418"/>
    </source>
</evidence>
<feature type="domain" description="SAF" evidence="4">
    <location>
        <begin position="190"/>
        <end position="251"/>
    </location>
</feature>